<feature type="domain" description="SGS" evidence="3">
    <location>
        <begin position="392"/>
        <end position="477"/>
    </location>
</feature>
<dbReference type="Pfam" id="PF05002">
    <property type="entry name" value="SGS"/>
    <property type="match status" value="1"/>
</dbReference>
<dbReference type="Pfam" id="PF04969">
    <property type="entry name" value="CS"/>
    <property type="match status" value="1"/>
</dbReference>
<comment type="caution">
    <text evidence="5">The sequence shown here is derived from an EMBL/GenBank/DDBJ whole genome shotgun (WGS) entry which is preliminary data.</text>
</comment>
<evidence type="ECO:0000256" key="2">
    <source>
        <dbReference type="SAM" id="MobiDB-lite"/>
    </source>
</evidence>
<dbReference type="PROSITE" id="PS51203">
    <property type="entry name" value="CS"/>
    <property type="match status" value="1"/>
</dbReference>
<evidence type="ECO:0000256" key="1">
    <source>
        <dbReference type="ARBA" id="ARBA00008509"/>
    </source>
</evidence>
<dbReference type="InterPro" id="IPR011990">
    <property type="entry name" value="TPR-like_helical_dom_sf"/>
</dbReference>
<sequence length="956" mass="99415">MASTNAMSHITLANQGLAAVEAKHWDEAVAKLSEALQSSTNPAWLIGRSKALVGLKRFDEALDDADLAWHTAYERNKRPLMVEAHYRRAIAHYRLGQLANADCCCVYAMRLTKGSPAKEKEDPKLALLDEHGRWKATLDDAMDEAKNHEANAGDKSNAMALMMDAQTARSQAQEWRLASILRMQILRAMGSLPENDAARKVTVSQVPEHKKLASLGGANETKPEQPKPESQQPAATAPIVQDMPLRVQDFQSNTTMSVSIFSKGNDKEKLTVEFLPSSVRLNPVVHPGGVEKEFALQLWGEIDVAASKYTVTANKIELTLAKKTPGKWGKLEKDEAVATSAAAPKTSEPRQPADEARQEATESSTPASKPDGPPAAAQPKTEATAAPSAGPAYPSSSRTGPKNWDKIGADEDEEEEGDVNLFFKKLYKNATPEQQRAMMKSFTESSGTSLSTDWNDVKGRKVETVPPEGVEAKKWSVQPPHLVQHLLVPARLAQLLLGQLGRPLDGAAVRLGLASGDVRGSAEEVLGGDVGAAQPAGPPGADVEGGAAVHGAQVVEEDALAGLHLAAVDGGRVVDEALEDAGGLDPGAQVLGGAQVLALEGRAPVDAGEAPVAAVAGVVDDVARLEVVVAVLVVLVGDVVVGEGRHAGAGVDKGPQQAADALAVAEEALAAGARVVHAVQDLDHGRGVEVHEVLVQAEVAAGVGDVLGVGLGADVEGAAVKGLADAGHARRDAHDGVLVAGDVLEVDDAEAADVDDGVPEGLAAAHVVVVVDAPHVGVERRRVPVLHARAAQDGALAREGQVPGGAALEGHLDRRPGEDHLVLAAEARDVAVEDDGEALVDGAHVGDANVGGDLDRGKRLLARGRVAAARAGAAVAQGGGLEGAAAARGAVLDEEEVARPGDGDGPAGRALEVVDELRRALGDLRSAEGVVDFSRILPPPPPPPPRDLLLLLPRCV</sequence>
<dbReference type="InterPro" id="IPR008978">
    <property type="entry name" value="HSP20-like_chaperone"/>
</dbReference>
<dbReference type="EMBL" id="JAQHRD010000008">
    <property type="protein sequence ID" value="KAJ6438224.1"/>
    <property type="molecule type" value="Genomic_DNA"/>
</dbReference>
<dbReference type="GO" id="GO:0051087">
    <property type="term" value="F:protein-folding chaperone binding"/>
    <property type="evidence" value="ECO:0007669"/>
    <property type="project" value="InterPro"/>
</dbReference>
<dbReference type="SUPFAM" id="SSF48452">
    <property type="entry name" value="TPR-like"/>
    <property type="match status" value="1"/>
</dbReference>
<dbReference type="CDD" id="cd06466">
    <property type="entry name" value="p23_CS_SGT1_like"/>
    <property type="match status" value="1"/>
</dbReference>
<dbReference type="PANTHER" id="PTHR45862">
    <property type="entry name" value="PROTEIN SGT1 HOMOLOG"/>
    <property type="match status" value="1"/>
</dbReference>
<dbReference type="InterPro" id="IPR007699">
    <property type="entry name" value="SGS_dom"/>
</dbReference>
<evidence type="ECO:0000259" key="3">
    <source>
        <dbReference type="PROSITE" id="PS51048"/>
    </source>
</evidence>
<accession>A0AB34FGQ7</accession>
<dbReference type="InterPro" id="IPR044563">
    <property type="entry name" value="Sgt1-like"/>
</dbReference>
<proteinExistence type="inferred from homology"/>
<organism evidence="5 6">
    <name type="scientific">Purpureocillium lavendulum</name>
    <dbReference type="NCBI Taxonomy" id="1247861"/>
    <lineage>
        <taxon>Eukaryota</taxon>
        <taxon>Fungi</taxon>
        <taxon>Dikarya</taxon>
        <taxon>Ascomycota</taxon>
        <taxon>Pezizomycotina</taxon>
        <taxon>Sordariomycetes</taxon>
        <taxon>Hypocreomycetidae</taxon>
        <taxon>Hypocreales</taxon>
        <taxon>Ophiocordycipitaceae</taxon>
        <taxon>Purpureocillium</taxon>
    </lineage>
</organism>
<feature type="domain" description="CS" evidence="4">
    <location>
        <begin position="242"/>
        <end position="332"/>
    </location>
</feature>
<dbReference type="AlphaFoldDB" id="A0AB34FGQ7"/>
<protein>
    <submittedName>
        <fullName evidence="5">Sgs</fullName>
    </submittedName>
</protein>
<evidence type="ECO:0000313" key="5">
    <source>
        <dbReference type="EMBL" id="KAJ6438224.1"/>
    </source>
</evidence>
<feature type="region of interest" description="Disordered" evidence="2">
    <location>
        <begin position="199"/>
        <end position="235"/>
    </location>
</feature>
<reference evidence="5" key="1">
    <citation type="submission" date="2023-01" db="EMBL/GenBank/DDBJ databases">
        <title>The growth and conidiation of Purpureocillium lavendulum are regulated by nitrogen source and histone H3K14 acetylation.</title>
        <authorList>
            <person name="Tang P."/>
            <person name="Han J."/>
            <person name="Zhang C."/>
            <person name="Tang P."/>
            <person name="Qi F."/>
            <person name="Zhang K."/>
            <person name="Liang L."/>
        </authorList>
    </citation>
    <scope>NUCLEOTIDE SEQUENCE</scope>
    <source>
        <strain evidence="5">YMF1.00683</strain>
    </source>
</reference>
<feature type="compositionally biased region" description="Basic and acidic residues" evidence="2">
    <location>
        <begin position="347"/>
        <end position="360"/>
    </location>
</feature>
<evidence type="ECO:0000259" key="4">
    <source>
        <dbReference type="PROSITE" id="PS51203"/>
    </source>
</evidence>
<evidence type="ECO:0000313" key="6">
    <source>
        <dbReference type="Proteomes" id="UP001163105"/>
    </source>
</evidence>
<dbReference type="Gene3D" id="1.25.40.10">
    <property type="entry name" value="Tetratricopeptide repeat domain"/>
    <property type="match status" value="1"/>
</dbReference>
<feature type="region of interest" description="Disordered" evidence="2">
    <location>
        <begin position="331"/>
        <end position="415"/>
    </location>
</feature>
<dbReference type="Proteomes" id="UP001163105">
    <property type="component" value="Unassembled WGS sequence"/>
</dbReference>
<gene>
    <name evidence="5" type="primary">SUGT1</name>
    <name evidence="5" type="ORF">O9K51_08815</name>
</gene>
<keyword evidence="6" id="KW-1185">Reference proteome</keyword>
<dbReference type="Gene3D" id="2.60.40.790">
    <property type="match status" value="1"/>
</dbReference>
<name>A0AB34FGQ7_9HYPO</name>
<dbReference type="SUPFAM" id="SSF49764">
    <property type="entry name" value="HSP20-like chaperones"/>
    <property type="match status" value="1"/>
</dbReference>
<feature type="compositionally biased region" description="Low complexity" evidence="2">
    <location>
        <begin position="374"/>
        <end position="397"/>
    </location>
</feature>
<dbReference type="PROSITE" id="PS51048">
    <property type="entry name" value="SGS"/>
    <property type="match status" value="1"/>
</dbReference>
<comment type="similarity">
    <text evidence="1">Belongs to the SGT1 family.</text>
</comment>
<dbReference type="InterPro" id="IPR007052">
    <property type="entry name" value="CS_dom"/>
</dbReference>